<dbReference type="Gene3D" id="3.40.50.360">
    <property type="match status" value="1"/>
</dbReference>
<dbReference type="RefSeq" id="WP_236118645.1">
    <property type="nucleotide sequence ID" value="NZ_JAKGSI010000003.1"/>
</dbReference>
<evidence type="ECO:0000259" key="1">
    <source>
        <dbReference type="Pfam" id="PF12724"/>
    </source>
</evidence>
<feature type="domain" description="Flavodoxin" evidence="1">
    <location>
        <begin position="3"/>
        <end position="136"/>
    </location>
</feature>
<gene>
    <name evidence="2" type="ORF">L1O03_06550</name>
</gene>
<proteinExistence type="predicted"/>
<dbReference type="SUPFAM" id="SSF52218">
    <property type="entry name" value="Flavoproteins"/>
    <property type="match status" value="1"/>
</dbReference>
<organism evidence="2 3">
    <name type="scientific">Corynebacterium uropygiale</name>
    <dbReference type="NCBI Taxonomy" id="1775911"/>
    <lineage>
        <taxon>Bacteria</taxon>
        <taxon>Bacillati</taxon>
        <taxon>Actinomycetota</taxon>
        <taxon>Actinomycetes</taxon>
        <taxon>Mycobacteriales</taxon>
        <taxon>Corynebacteriaceae</taxon>
        <taxon>Corynebacterium</taxon>
    </lineage>
</organism>
<evidence type="ECO:0000313" key="3">
    <source>
        <dbReference type="Proteomes" id="UP001139336"/>
    </source>
</evidence>
<dbReference type="InterPro" id="IPR026816">
    <property type="entry name" value="Flavodoxin_dom"/>
</dbReference>
<dbReference type="InterPro" id="IPR029039">
    <property type="entry name" value="Flavoprotein-like_sf"/>
</dbReference>
<sequence length="176" mass="19731">MTLVLYHSWYGSTRRYAEELAGRLGARLLPLEEAGDHPAAEGEAIIVLSAVHGPVMPAADYVRRRPDLVRRHPVAVVNVGMTLLEEARAKDPLSRVLGEAAEKVRRFYLPGRMAYSELSAKHRVVMRSIIAALKAKPQKGPNERAMIENYGRDVDWMDMAELDPIVEWCKEAQQAT</sequence>
<protein>
    <submittedName>
        <fullName evidence="2">Flavodoxin domain-containing protein</fullName>
    </submittedName>
</protein>
<dbReference type="AlphaFoldDB" id="A0A9X1QS90"/>
<dbReference type="Pfam" id="PF12724">
    <property type="entry name" value="Flavodoxin_5"/>
    <property type="match status" value="1"/>
</dbReference>
<evidence type="ECO:0000313" key="2">
    <source>
        <dbReference type="EMBL" id="MCF4006838.1"/>
    </source>
</evidence>
<keyword evidence="3" id="KW-1185">Reference proteome</keyword>
<dbReference type="EMBL" id="JAKGSI010000003">
    <property type="protein sequence ID" value="MCF4006838.1"/>
    <property type="molecule type" value="Genomic_DNA"/>
</dbReference>
<name>A0A9X1QS90_9CORY</name>
<accession>A0A9X1QS90</accession>
<reference evidence="2" key="1">
    <citation type="submission" date="2022-01" db="EMBL/GenBank/DDBJ databases">
        <title>Corynebacterium sp. nov isolated from isolated from the feces of the greater white-fronted geese (Anser albifrons) at Poyang Lake, PR China.</title>
        <authorList>
            <person name="Liu Q."/>
        </authorList>
    </citation>
    <scope>NUCLEOTIDE SEQUENCE</scope>
    <source>
        <strain evidence="2">JCM 32435</strain>
    </source>
</reference>
<comment type="caution">
    <text evidence="2">The sequence shown here is derived from an EMBL/GenBank/DDBJ whole genome shotgun (WGS) entry which is preliminary data.</text>
</comment>
<dbReference type="Proteomes" id="UP001139336">
    <property type="component" value="Unassembled WGS sequence"/>
</dbReference>